<dbReference type="EMBL" id="JAAMOZ010000001">
    <property type="protein sequence ID" value="NIH57740.1"/>
    <property type="molecule type" value="Genomic_DNA"/>
</dbReference>
<evidence type="ECO:0000256" key="1">
    <source>
        <dbReference type="ARBA" id="ARBA00003416"/>
    </source>
</evidence>
<dbReference type="PANTHER" id="PTHR30563">
    <property type="entry name" value="DNA RECOMBINATION PROTEIN RMUC"/>
    <property type="match status" value="1"/>
</dbReference>
<gene>
    <name evidence="7" type="ORF">FB473_002385</name>
</gene>
<comment type="function">
    <text evidence="1">Involved in DNA recombination.</text>
</comment>
<keyword evidence="4" id="KW-0233">DNA recombination</keyword>
<evidence type="ECO:0000256" key="3">
    <source>
        <dbReference type="ARBA" id="ARBA00023054"/>
    </source>
</evidence>
<feature type="region of interest" description="Disordered" evidence="6">
    <location>
        <begin position="484"/>
        <end position="530"/>
    </location>
</feature>
<keyword evidence="8" id="KW-1185">Reference proteome</keyword>
<feature type="coiled-coil region" evidence="5">
    <location>
        <begin position="68"/>
        <end position="137"/>
    </location>
</feature>
<dbReference type="PANTHER" id="PTHR30563:SF0">
    <property type="entry name" value="DNA RECOMBINATION PROTEIN RMUC"/>
    <property type="match status" value="1"/>
</dbReference>
<dbReference type="Pfam" id="PF02646">
    <property type="entry name" value="RmuC"/>
    <property type="match status" value="1"/>
</dbReference>
<evidence type="ECO:0000313" key="8">
    <source>
        <dbReference type="Proteomes" id="UP000749311"/>
    </source>
</evidence>
<protein>
    <submittedName>
        <fullName evidence="7">DNA recombination protein RmuC</fullName>
    </submittedName>
</protein>
<dbReference type="InterPro" id="IPR003798">
    <property type="entry name" value="DNA_recombination_RmuC"/>
</dbReference>
<keyword evidence="3 5" id="KW-0175">Coiled coil</keyword>
<sequence length="530" mass="57867">MDAMSLLLLVMALLIGAGAGAVVMRAVGRSGQQVADVRGEARRTEELAGLRTQVAQAQALQSQAQADASAARSELSQARADIARTETEKALARQQVAEARAAAEQARADQAGVEARLAAAVAERDTARKLAEELRADRETQVNQFKVLSSETLKEQGRQADAVAQQRLQATRDAMAPVEKNLAALNERLTQVEKDRSELAAGLREQVKTVVTTSENLRRETNALTTALRKPQVRGAWGELQLKRVVEISGMLDHCDFYEQASDQTTSDARIRPDMKVMLGDDKFIYVDSKVPLSAFLDAMETTDDDIRAARLQQFADNVKSHIDQLSAKEYWKSDTHSPEFVVLFIPSESLASEALAQRPTLLEYATGKNIVLASPTTLIGLLRSVAYGWKQAALADSAAEVFALGRELYDRLATMGTNFNKLGRSLQSSVNAYNSTLGSLETRVFVSARRFRDLQVTDKDFAEVKGLEQTTRLLSAPELLADAARDDDHTPTGVGPADELREIAPVQPSVAELVDEQQPSDPAPWRQLG</sequence>
<name>A0ABX0SH61_9ACTN</name>
<feature type="coiled-coil region" evidence="5">
    <location>
        <begin position="175"/>
        <end position="202"/>
    </location>
</feature>
<dbReference type="RefSeq" id="WP_243863556.1">
    <property type="nucleotide sequence ID" value="NZ_BAAAOO010000007.1"/>
</dbReference>
<organism evidence="7 8">
    <name type="scientific">Brooklawnia cerclae</name>
    <dbReference type="NCBI Taxonomy" id="349934"/>
    <lineage>
        <taxon>Bacteria</taxon>
        <taxon>Bacillati</taxon>
        <taxon>Actinomycetota</taxon>
        <taxon>Actinomycetes</taxon>
        <taxon>Propionibacteriales</taxon>
        <taxon>Propionibacteriaceae</taxon>
        <taxon>Brooklawnia</taxon>
    </lineage>
</organism>
<evidence type="ECO:0000256" key="5">
    <source>
        <dbReference type="SAM" id="Coils"/>
    </source>
</evidence>
<evidence type="ECO:0000256" key="2">
    <source>
        <dbReference type="ARBA" id="ARBA00009840"/>
    </source>
</evidence>
<comment type="caution">
    <text evidence="7">The sequence shown here is derived from an EMBL/GenBank/DDBJ whole genome shotgun (WGS) entry which is preliminary data.</text>
</comment>
<dbReference type="Proteomes" id="UP000749311">
    <property type="component" value="Unassembled WGS sequence"/>
</dbReference>
<evidence type="ECO:0000256" key="4">
    <source>
        <dbReference type="ARBA" id="ARBA00023172"/>
    </source>
</evidence>
<accession>A0ABX0SH61</accession>
<evidence type="ECO:0000256" key="6">
    <source>
        <dbReference type="SAM" id="MobiDB-lite"/>
    </source>
</evidence>
<reference evidence="7 8" key="1">
    <citation type="submission" date="2020-02" db="EMBL/GenBank/DDBJ databases">
        <title>Sequencing the genomes of 1000 actinobacteria strains.</title>
        <authorList>
            <person name="Klenk H.-P."/>
        </authorList>
    </citation>
    <scope>NUCLEOTIDE SEQUENCE [LARGE SCALE GENOMIC DNA]</scope>
    <source>
        <strain evidence="7 8">DSM 19609</strain>
    </source>
</reference>
<evidence type="ECO:0000313" key="7">
    <source>
        <dbReference type="EMBL" id="NIH57740.1"/>
    </source>
</evidence>
<comment type="similarity">
    <text evidence="2">Belongs to the RmuC family.</text>
</comment>
<proteinExistence type="inferred from homology"/>